<gene>
    <name evidence="1" type="ORF">OHA22_27575</name>
</gene>
<evidence type="ECO:0000313" key="1">
    <source>
        <dbReference type="EMBL" id="WTT19021.1"/>
    </source>
</evidence>
<accession>A0AAU2A617</accession>
<sequence length="171" mass="18694">MQRAVYGPLCLTGDVTCLGIGEGDFIIAFTDIGVGKGGSSGIAWSDIDRIDAEFSVGWTPRALELAVDLLNFGVATGSSVMVKDSVLSISLKSGKRIAWSFGVPRSRSVGKWNRKNVKILFEELSSMGILSLLGSSVTAEQLLVQLRMVQPLLPWQRRQRIARIVTQIKKW</sequence>
<protein>
    <submittedName>
        <fullName evidence="1">Uncharacterized protein</fullName>
    </submittedName>
</protein>
<reference evidence="1" key="1">
    <citation type="submission" date="2022-10" db="EMBL/GenBank/DDBJ databases">
        <title>The complete genomes of actinobacterial strains from the NBC collection.</title>
        <authorList>
            <person name="Joergensen T.S."/>
            <person name="Alvarez Arevalo M."/>
            <person name="Sterndorff E.B."/>
            <person name="Faurdal D."/>
            <person name="Vuksanovic O."/>
            <person name="Mourched A.-S."/>
            <person name="Charusanti P."/>
            <person name="Shaw S."/>
            <person name="Blin K."/>
            <person name="Weber T."/>
        </authorList>
    </citation>
    <scope>NUCLEOTIDE SEQUENCE</scope>
    <source>
        <strain evidence="1">NBC_00093</strain>
    </source>
</reference>
<dbReference type="AlphaFoldDB" id="A0AAU2A617"/>
<proteinExistence type="predicted"/>
<name>A0AAU2A617_9ACTN</name>
<organism evidence="1">
    <name type="scientific">Streptomyces sp. NBC_00093</name>
    <dbReference type="NCBI Taxonomy" id="2975649"/>
    <lineage>
        <taxon>Bacteria</taxon>
        <taxon>Bacillati</taxon>
        <taxon>Actinomycetota</taxon>
        <taxon>Actinomycetes</taxon>
        <taxon>Kitasatosporales</taxon>
        <taxon>Streptomycetaceae</taxon>
        <taxon>Streptomyces</taxon>
    </lineage>
</organism>
<dbReference type="EMBL" id="CP108222">
    <property type="protein sequence ID" value="WTT19021.1"/>
    <property type="molecule type" value="Genomic_DNA"/>
</dbReference>